<sequence>MEPLPGYDVLATAATASGDLYLVGVLGYCNEQNSGPEDGPAYLGSNAFVTKRSAATHQLAWLVAMGH</sequence>
<gene>
    <name evidence="1" type="ORF">LGH74_24315</name>
</gene>
<accession>A0ABS8AZE0</accession>
<keyword evidence="2" id="KW-1185">Reference proteome</keyword>
<name>A0ABS8AZE0_9BACT</name>
<protein>
    <submittedName>
        <fullName evidence="1">Uncharacterized protein</fullName>
    </submittedName>
</protein>
<evidence type="ECO:0000313" key="1">
    <source>
        <dbReference type="EMBL" id="MCB2411134.1"/>
    </source>
</evidence>
<organism evidence="1 2">
    <name type="scientific">Hymenobacter lucidus</name>
    <dbReference type="NCBI Taxonomy" id="2880930"/>
    <lineage>
        <taxon>Bacteria</taxon>
        <taxon>Pseudomonadati</taxon>
        <taxon>Bacteroidota</taxon>
        <taxon>Cytophagia</taxon>
        <taxon>Cytophagales</taxon>
        <taxon>Hymenobacteraceae</taxon>
        <taxon>Hymenobacter</taxon>
    </lineage>
</organism>
<reference evidence="1" key="1">
    <citation type="submission" date="2021-10" db="EMBL/GenBank/DDBJ databases">
        <authorList>
            <person name="Dean J.D."/>
            <person name="Kim M.K."/>
            <person name="Newey C.N."/>
            <person name="Stoker T.S."/>
            <person name="Thompson D.W."/>
            <person name="Grose J.H."/>
        </authorList>
    </citation>
    <scope>NUCLEOTIDE SEQUENCE</scope>
    <source>
        <strain evidence="1">BT178</strain>
    </source>
</reference>
<evidence type="ECO:0000313" key="2">
    <source>
        <dbReference type="Proteomes" id="UP001165296"/>
    </source>
</evidence>
<dbReference type="Proteomes" id="UP001165296">
    <property type="component" value="Unassembled WGS sequence"/>
</dbReference>
<dbReference type="EMBL" id="JAJADR010000015">
    <property type="protein sequence ID" value="MCB2411134.1"/>
    <property type="molecule type" value="Genomic_DNA"/>
</dbReference>
<dbReference type="RefSeq" id="WP_226180701.1">
    <property type="nucleotide sequence ID" value="NZ_JAJADR010000015.1"/>
</dbReference>
<comment type="caution">
    <text evidence="1">The sequence shown here is derived from an EMBL/GenBank/DDBJ whole genome shotgun (WGS) entry which is preliminary data.</text>
</comment>
<proteinExistence type="predicted"/>